<keyword evidence="4" id="KW-0812">Transmembrane</keyword>
<evidence type="ECO:0000313" key="7">
    <source>
        <dbReference type="Proteomes" id="UP001163850"/>
    </source>
</evidence>
<feature type="compositionally biased region" description="Polar residues" evidence="3">
    <location>
        <begin position="72"/>
        <end position="90"/>
    </location>
</feature>
<dbReference type="GO" id="GO:0003690">
    <property type="term" value="F:double-stranded DNA binding"/>
    <property type="evidence" value="ECO:0007669"/>
    <property type="project" value="TreeGrafter"/>
</dbReference>
<comment type="caution">
    <text evidence="6">The sequence shown here is derived from an EMBL/GenBank/DDBJ whole genome shotgun (WGS) entry which is preliminary data.</text>
</comment>
<dbReference type="Proteomes" id="UP001163850">
    <property type="component" value="Unassembled WGS sequence"/>
</dbReference>
<feature type="compositionally biased region" description="Polar residues" evidence="3">
    <location>
        <begin position="640"/>
        <end position="658"/>
    </location>
</feature>
<sequence>MSSSSTSRSPSPHTPSPGPVDQAAVQTDLDRPSWYHNSPEEPSWTSNHKSEDTNMLQLDDLIQQHAYEDVDITQSPKPVTGSSPVATFRNSMPAGIKPIPPPAVPPRKSENPSRDQKVVYPPKESCYNLPIMFPGIPSSGTKSRVETQVRVTVDLADPSSSSDPHIYDRVGSWKWLKLPPGTATKKRTRKQGKIDPDSQDMLYLTVSVSCATPPHNRVLSCSSCQTREAKRVAKKIAARVRPARNSDVEEEYPDDPNNPSAKKGSTLEDTTSIIQFNCAEVLDFSTGSAVLPIRITCYCRHHREKTGFNVNLAMMDSVGRTVGVGSSSPIMITDDHKTTSVPRHAELQPYDWCQPGDSTEASSPSGIAKKAPSKRKNDVTGKKRVKPYDSSVKPHRGSRETSVVSGPPSPTASEPVSTSTVPSPPYPPPISAEPLPATEVPPLQFSQESESSPDVLTTPLDIDIPMLPEDITNFEDLFTTDTQVGIPPNAVLIPPTAAPASLPFLFAPPQTSFSMPTIHRLIPNCGPTHGGIEVTVLGANFHPTLQFNCVFGDMPASSTQRWSDNTLVCVLPPRSTPGMVSVWFEGFPKVEDQPPSFFTYSDESDRALMELALQVVGLKMTGKIEDAKNVAMRIVGAGEGTNTQNSNERSASSSMNMQLSDTLSSTRDLRSLMLVRAGDSDNFESLIANFLKLIDTPIDHPSAQLISASKAFSHTTKSGQSLLHLAAFLGYGSIVEFLLKHGIDMDLRDRNGYTALHFASMAGSKDCIAKLFKAGADREIVNALGKTAEEVVANGKGAKVSFEEILEEVSDAQENVVSDDEEAEWGDAEEEAEEKPVVSLSRRVKMDRRVRRSRAASRKASREELRGHYTAKAPSMSPLTTTLPADGKKEKEEAVTAADEKQALSFIDMLQRTMAQLPGAPQLPFPQLPLLHGVPAMPWEALNQLNPIQFPMVFPVAVPLLPGWLSGEHRQDQDNTDTDVPDDNARKLAGPFKAAQEWRALWEKWLAHVPWQATEMPPPPQYTPRATPAEEVELSSSPSTASQLVRRVSSGSPEPEAAAAPPPVASGSRLTLDARRRYDYNEVSVTDQEVKAYAYHPQPQQKKRELFELESSPVVNIVLADDRMLLLFWLPILMISLLWACHTGFHFFIRAFRTPMAFKKVLGF</sequence>
<dbReference type="GO" id="GO:0006357">
    <property type="term" value="P:regulation of transcription by RNA polymerase II"/>
    <property type="evidence" value="ECO:0007669"/>
    <property type="project" value="TreeGrafter"/>
</dbReference>
<dbReference type="PROSITE" id="PS50088">
    <property type="entry name" value="ANK_REPEAT"/>
    <property type="match status" value="2"/>
</dbReference>
<dbReference type="InterPro" id="IPR002110">
    <property type="entry name" value="Ankyrin_rpt"/>
</dbReference>
<dbReference type="AlphaFoldDB" id="A0AA38Q0S5"/>
<dbReference type="PANTHER" id="PTHR23335">
    <property type="entry name" value="CALMODULIN-BINDING TRANSCRIPTION ACTIVATOR CAMTA"/>
    <property type="match status" value="1"/>
</dbReference>
<feature type="region of interest" description="Disordered" evidence="3">
    <location>
        <begin position="967"/>
        <end position="986"/>
    </location>
</feature>
<dbReference type="InterPro" id="IPR002909">
    <property type="entry name" value="IPT_dom"/>
</dbReference>
<evidence type="ECO:0000313" key="6">
    <source>
        <dbReference type="EMBL" id="KAJ3984751.1"/>
    </source>
</evidence>
<feature type="compositionally biased region" description="Low complexity" evidence="3">
    <location>
        <begin position="411"/>
        <end position="421"/>
    </location>
</feature>
<dbReference type="Gene3D" id="1.25.40.20">
    <property type="entry name" value="Ankyrin repeat-containing domain"/>
    <property type="match status" value="1"/>
</dbReference>
<reference evidence="6" key="1">
    <citation type="submission" date="2022-08" db="EMBL/GenBank/DDBJ databases">
        <authorList>
            <consortium name="DOE Joint Genome Institute"/>
            <person name="Min B."/>
            <person name="Riley R."/>
            <person name="Sierra-Patev S."/>
            <person name="Naranjo-Ortiz M."/>
            <person name="Looney B."/>
            <person name="Konkel Z."/>
            <person name="Slot J.C."/>
            <person name="Sakamoto Y."/>
            <person name="Steenwyk J.L."/>
            <person name="Rokas A."/>
            <person name="Carro J."/>
            <person name="Camarero S."/>
            <person name="Ferreira P."/>
            <person name="Molpeceres G."/>
            <person name="Ruiz-Duenas F.J."/>
            <person name="Serrano A."/>
            <person name="Henrissat B."/>
            <person name="Drula E."/>
            <person name="Hughes K.W."/>
            <person name="Mata J.L."/>
            <person name="Ishikawa N.K."/>
            <person name="Vargas-Isla R."/>
            <person name="Ushijima S."/>
            <person name="Smith C.A."/>
            <person name="Ahrendt S."/>
            <person name="Andreopoulos W."/>
            <person name="He G."/>
            <person name="Labutti K."/>
            <person name="Lipzen A."/>
            <person name="Ng V."/>
            <person name="Sandor L."/>
            <person name="Barry K."/>
            <person name="Martinez A.T."/>
            <person name="Xiao Y."/>
            <person name="Gibbons J.G."/>
            <person name="Terashima K."/>
            <person name="Hibbett D.S."/>
            <person name="Grigoriev I.V."/>
        </authorList>
    </citation>
    <scope>NUCLEOTIDE SEQUENCE</scope>
    <source>
        <strain evidence="6">TFB7829</strain>
    </source>
</reference>
<accession>A0AA38Q0S5</accession>
<protein>
    <recommendedName>
        <fullName evidence="5">IPT/TIG domain-containing protein</fullName>
    </recommendedName>
</protein>
<feature type="region of interest" description="Disordered" evidence="3">
    <location>
        <begin position="237"/>
        <end position="266"/>
    </location>
</feature>
<feature type="transmembrane region" description="Helical" evidence="4">
    <location>
        <begin position="1126"/>
        <end position="1149"/>
    </location>
</feature>
<feature type="compositionally biased region" description="Low complexity" evidence="3">
    <location>
        <begin position="1"/>
        <end position="11"/>
    </location>
</feature>
<dbReference type="Gene3D" id="2.60.40.10">
    <property type="entry name" value="Immunoglobulins"/>
    <property type="match status" value="1"/>
</dbReference>
<feature type="repeat" description="ANK" evidence="2">
    <location>
        <begin position="718"/>
        <end position="750"/>
    </location>
</feature>
<evidence type="ECO:0000259" key="5">
    <source>
        <dbReference type="SMART" id="SM00429"/>
    </source>
</evidence>
<dbReference type="EMBL" id="MU801980">
    <property type="protein sequence ID" value="KAJ3984751.1"/>
    <property type="molecule type" value="Genomic_DNA"/>
</dbReference>
<evidence type="ECO:0000256" key="1">
    <source>
        <dbReference type="ARBA" id="ARBA00023043"/>
    </source>
</evidence>
<feature type="compositionally biased region" description="Low complexity" evidence="3">
    <location>
        <begin position="1048"/>
        <end position="1059"/>
    </location>
</feature>
<feature type="compositionally biased region" description="Polar residues" evidence="3">
    <location>
        <begin position="356"/>
        <end position="365"/>
    </location>
</feature>
<keyword evidence="4" id="KW-1133">Transmembrane helix</keyword>
<organism evidence="6 7">
    <name type="scientific">Lentinula detonsa</name>
    <dbReference type="NCBI Taxonomy" id="2804962"/>
    <lineage>
        <taxon>Eukaryota</taxon>
        <taxon>Fungi</taxon>
        <taxon>Dikarya</taxon>
        <taxon>Basidiomycota</taxon>
        <taxon>Agaricomycotina</taxon>
        <taxon>Agaricomycetes</taxon>
        <taxon>Agaricomycetidae</taxon>
        <taxon>Agaricales</taxon>
        <taxon>Marasmiineae</taxon>
        <taxon>Omphalotaceae</taxon>
        <taxon>Lentinula</taxon>
    </lineage>
</organism>
<gene>
    <name evidence="6" type="ORF">F5890DRAFT_1553801</name>
</gene>
<dbReference type="SUPFAM" id="SSF81296">
    <property type="entry name" value="E set domains"/>
    <property type="match status" value="1"/>
</dbReference>
<name>A0AA38Q0S5_9AGAR</name>
<feature type="region of interest" description="Disordered" evidence="3">
    <location>
        <begin position="1014"/>
        <end position="1067"/>
    </location>
</feature>
<feature type="repeat" description="ANK" evidence="2">
    <location>
        <begin position="751"/>
        <end position="783"/>
    </location>
</feature>
<evidence type="ECO:0000256" key="2">
    <source>
        <dbReference type="PROSITE-ProRule" id="PRU00023"/>
    </source>
</evidence>
<feature type="compositionally biased region" description="Pro residues" evidence="3">
    <location>
        <begin position="422"/>
        <end position="431"/>
    </location>
</feature>
<feature type="domain" description="IPT/TIG" evidence="5">
    <location>
        <begin position="515"/>
        <end position="601"/>
    </location>
</feature>
<dbReference type="Pfam" id="PF01833">
    <property type="entry name" value="TIG"/>
    <property type="match status" value="1"/>
</dbReference>
<dbReference type="InterPro" id="IPR057962">
    <property type="entry name" value="SPT23_MGA2_DBD"/>
</dbReference>
<feature type="compositionally biased region" description="Basic and acidic residues" evidence="3">
    <location>
        <begin position="107"/>
        <end position="117"/>
    </location>
</feature>
<feature type="region of interest" description="Disordered" evidence="3">
    <location>
        <begin position="69"/>
        <end position="120"/>
    </location>
</feature>
<dbReference type="InterPro" id="IPR013783">
    <property type="entry name" value="Ig-like_fold"/>
</dbReference>
<dbReference type="PANTHER" id="PTHR23335:SF1">
    <property type="entry name" value="CALMODULIN-BINDING TRANSCRIPTION ACTIVATOR, ISOFORM F"/>
    <property type="match status" value="1"/>
</dbReference>
<evidence type="ECO:0000256" key="4">
    <source>
        <dbReference type="SAM" id="Phobius"/>
    </source>
</evidence>
<keyword evidence="4" id="KW-0472">Membrane</keyword>
<dbReference type="CDD" id="cd00102">
    <property type="entry name" value="IPT"/>
    <property type="match status" value="1"/>
</dbReference>
<feature type="compositionally biased region" description="Polar residues" evidence="3">
    <location>
        <begin position="1034"/>
        <end position="1043"/>
    </location>
</feature>
<evidence type="ECO:0000256" key="3">
    <source>
        <dbReference type="SAM" id="MobiDB-lite"/>
    </source>
</evidence>
<dbReference type="Pfam" id="PF12796">
    <property type="entry name" value="Ank_2"/>
    <property type="match status" value="1"/>
</dbReference>
<dbReference type="PROSITE" id="PS50297">
    <property type="entry name" value="ANK_REP_REGION"/>
    <property type="match status" value="2"/>
</dbReference>
<feature type="compositionally biased region" description="Acidic residues" evidence="3">
    <location>
        <begin position="811"/>
        <end position="833"/>
    </location>
</feature>
<feature type="region of interest" description="Disordered" evidence="3">
    <location>
        <begin position="639"/>
        <end position="658"/>
    </location>
</feature>
<keyword evidence="1 2" id="KW-0040">ANK repeat</keyword>
<dbReference type="SUPFAM" id="SSF48403">
    <property type="entry name" value="Ankyrin repeat"/>
    <property type="match status" value="1"/>
</dbReference>
<feature type="region of interest" description="Disordered" evidence="3">
    <location>
        <begin position="1"/>
        <end position="56"/>
    </location>
</feature>
<dbReference type="GO" id="GO:0003712">
    <property type="term" value="F:transcription coregulator activity"/>
    <property type="evidence" value="ECO:0007669"/>
    <property type="project" value="TreeGrafter"/>
</dbReference>
<dbReference type="SMART" id="SM00429">
    <property type="entry name" value="IPT"/>
    <property type="match status" value="1"/>
</dbReference>
<dbReference type="SMART" id="SM00248">
    <property type="entry name" value="ANK"/>
    <property type="match status" value="2"/>
</dbReference>
<dbReference type="InterPro" id="IPR014756">
    <property type="entry name" value="Ig_E-set"/>
</dbReference>
<feature type="region of interest" description="Disordered" evidence="3">
    <location>
        <begin position="346"/>
        <end position="437"/>
    </location>
</feature>
<feature type="region of interest" description="Disordered" evidence="3">
    <location>
        <begin position="811"/>
        <end position="837"/>
    </location>
</feature>
<proteinExistence type="predicted"/>
<dbReference type="InterPro" id="IPR036770">
    <property type="entry name" value="Ankyrin_rpt-contain_sf"/>
</dbReference>
<dbReference type="Pfam" id="PF25603">
    <property type="entry name" value="SPT23_MGA2_DBD"/>
    <property type="match status" value="1"/>
</dbReference>
<dbReference type="GO" id="GO:0005634">
    <property type="term" value="C:nucleus"/>
    <property type="evidence" value="ECO:0007669"/>
    <property type="project" value="TreeGrafter"/>
</dbReference>